<evidence type="ECO:0000313" key="1">
    <source>
        <dbReference type="EMBL" id="EGC28258.1"/>
    </source>
</evidence>
<accession>F1A6C2</accession>
<gene>
    <name evidence="1" type="ORF">DICPUDRAFT_160438</name>
</gene>
<dbReference type="Proteomes" id="UP000001064">
    <property type="component" value="Unassembled WGS sequence"/>
</dbReference>
<dbReference type="AlphaFoldDB" id="F1A6C2"/>
<proteinExistence type="predicted"/>
<dbReference type="KEGG" id="dpp:DICPUDRAFT_160438"/>
<dbReference type="InParanoid" id="F1A6C2"/>
<name>F1A6C2_DICPU</name>
<evidence type="ECO:0000313" key="2">
    <source>
        <dbReference type="Proteomes" id="UP000001064"/>
    </source>
</evidence>
<sequence length="94" mass="9815">MGDWHGSSAIISITTNTFGVLWVKPNNIADRGIYLRQVYCVTALSTFDGTGIGPTMVVTGASLVPAAAVIPAPIAYTKVVAVKKLVVEVKVLLG</sequence>
<protein>
    <submittedName>
        <fullName evidence="1">Uncharacterized protein</fullName>
    </submittedName>
</protein>
<organism evidence="1 2">
    <name type="scientific">Dictyostelium purpureum</name>
    <name type="common">Slime mold</name>
    <dbReference type="NCBI Taxonomy" id="5786"/>
    <lineage>
        <taxon>Eukaryota</taxon>
        <taxon>Amoebozoa</taxon>
        <taxon>Evosea</taxon>
        <taxon>Eumycetozoa</taxon>
        <taxon>Dictyostelia</taxon>
        <taxon>Dictyosteliales</taxon>
        <taxon>Dictyosteliaceae</taxon>
        <taxon>Dictyostelium</taxon>
    </lineage>
</organism>
<reference evidence="2" key="1">
    <citation type="journal article" date="2011" name="Genome Biol.">
        <title>Comparative genomics of the social amoebae Dictyostelium discoideum and Dictyostelium purpureum.</title>
        <authorList>
            <consortium name="US DOE Joint Genome Institute (JGI-PGF)"/>
            <person name="Sucgang R."/>
            <person name="Kuo A."/>
            <person name="Tian X."/>
            <person name="Salerno W."/>
            <person name="Parikh A."/>
            <person name="Feasley C.L."/>
            <person name="Dalin E."/>
            <person name="Tu H."/>
            <person name="Huang E."/>
            <person name="Barry K."/>
            <person name="Lindquist E."/>
            <person name="Shapiro H."/>
            <person name="Bruce D."/>
            <person name="Schmutz J."/>
            <person name="Salamov A."/>
            <person name="Fey P."/>
            <person name="Gaudet P."/>
            <person name="Anjard C."/>
            <person name="Babu M.M."/>
            <person name="Basu S."/>
            <person name="Bushmanova Y."/>
            <person name="van der Wel H."/>
            <person name="Katoh-Kurasawa M."/>
            <person name="Dinh C."/>
            <person name="Coutinho P.M."/>
            <person name="Saito T."/>
            <person name="Elias M."/>
            <person name="Schaap P."/>
            <person name="Kay R.R."/>
            <person name="Henrissat B."/>
            <person name="Eichinger L."/>
            <person name="Rivero F."/>
            <person name="Putnam N.H."/>
            <person name="West C.M."/>
            <person name="Loomis W.F."/>
            <person name="Chisholm R.L."/>
            <person name="Shaulsky G."/>
            <person name="Strassmann J.E."/>
            <person name="Queller D.C."/>
            <person name="Kuspa A."/>
            <person name="Grigoriev I.V."/>
        </authorList>
    </citation>
    <scope>NUCLEOTIDE SEQUENCE [LARGE SCALE GENOMIC DNA]</scope>
    <source>
        <strain evidence="2">QSDP1</strain>
    </source>
</reference>
<keyword evidence="2" id="KW-1185">Reference proteome</keyword>
<dbReference type="EMBL" id="GL871713">
    <property type="protein sequence ID" value="EGC28258.1"/>
    <property type="molecule type" value="Genomic_DNA"/>
</dbReference>
<dbReference type="VEuPathDB" id="AmoebaDB:DICPUDRAFT_160438"/>